<accession>A0ABY3UZ90</accession>
<evidence type="ECO:0000313" key="2">
    <source>
        <dbReference type="Proteomes" id="UP001055171"/>
    </source>
</evidence>
<dbReference type="Proteomes" id="UP001055171">
    <property type="component" value="Chromosome"/>
</dbReference>
<dbReference type="RefSeq" id="WP_239721795.1">
    <property type="nucleotide sequence ID" value="NZ_CP092423.2"/>
</dbReference>
<keyword evidence="2" id="KW-1185">Reference proteome</keyword>
<protein>
    <submittedName>
        <fullName evidence="1">Uncharacterized protein</fullName>
    </submittedName>
</protein>
<sequence length="124" mass="13441">MLSDIHLEPIRFRHFFLLTQLNLAVPQADGGDCPVVFGVPTNRSGFSSDRGKTMTFVVAQRIRSLGRLRGRSMLRAGRLLTNRLCTLHIPTPEERANLYVSLTPVAVLSSAPGGQSPGGGGNDR</sequence>
<gene>
    <name evidence="1" type="ORF">MJO58_01405</name>
</gene>
<evidence type="ECO:0000313" key="1">
    <source>
        <dbReference type="EMBL" id="ULP42703.1"/>
    </source>
</evidence>
<proteinExistence type="predicted"/>
<name>A0ABY3UZ90_MYCLN</name>
<dbReference type="EMBL" id="CP092423">
    <property type="protein sequence ID" value="ULP42703.1"/>
    <property type="molecule type" value="Genomic_DNA"/>
</dbReference>
<organism evidence="1 2">
    <name type="scientific">Mycobacterium lentiflavum</name>
    <dbReference type="NCBI Taxonomy" id="141349"/>
    <lineage>
        <taxon>Bacteria</taxon>
        <taxon>Bacillati</taxon>
        <taxon>Actinomycetota</taxon>
        <taxon>Actinomycetes</taxon>
        <taxon>Mycobacteriales</taxon>
        <taxon>Mycobacteriaceae</taxon>
        <taxon>Mycobacterium</taxon>
        <taxon>Mycobacterium simiae complex</taxon>
    </lineage>
</organism>
<reference evidence="1" key="1">
    <citation type="submission" date="2022-08" db="EMBL/GenBank/DDBJ databases">
        <title>Complete genome sequence of 14 non-tuberculosis mycobacteria type-strains.</title>
        <authorList>
            <person name="Igarashi Y."/>
            <person name="Osugi A."/>
            <person name="Mitarai S."/>
        </authorList>
    </citation>
    <scope>NUCLEOTIDE SEQUENCE</scope>
    <source>
        <strain evidence="1">ATCC 51985</strain>
    </source>
</reference>